<dbReference type="FunFam" id="3.30.200.20:FF:000060">
    <property type="entry name" value="Serine/threonine-protein kinase isoform 1"/>
    <property type="match status" value="1"/>
</dbReference>
<evidence type="ECO:0000259" key="10">
    <source>
        <dbReference type="PROSITE" id="PS50011"/>
    </source>
</evidence>
<dbReference type="Gene3D" id="3.30.200.20">
    <property type="entry name" value="Phosphorylase Kinase, domain 1"/>
    <property type="match status" value="1"/>
</dbReference>
<dbReference type="EC" id="2.7.11.1" evidence="2"/>
<dbReference type="PANTHER" id="PTHR44329">
    <property type="entry name" value="SERINE/THREONINE-PROTEIN KINASE TNNI3K-RELATED"/>
    <property type="match status" value="1"/>
</dbReference>
<keyword evidence="3" id="KW-0723">Serine/threonine-protein kinase</keyword>
<dbReference type="SUPFAM" id="SSF56112">
    <property type="entry name" value="Protein kinase-like (PK-like)"/>
    <property type="match status" value="1"/>
</dbReference>
<evidence type="ECO:0000256" key="1">
    <source>
        <dbReference type="ARBA" id="ARBA00010507"/>
    </source>
</evidence>
<protein>
    <recommendedName>
        <fullName evidence="2">non-specific serine/threonine protein kinase</fullName>
        <ecNumber evidence="2">2.7.11.1</ecNumber>
    </recommendedName>
</protein>
<dbReference type="InterPro" id="IPR001245">
    <property type="entry name" value="Ser-Thr/Tyr_kinase_cat_dom"/>
</dbReference>
<dbReference type="GO" id="GO:0005524">
    <property type="term" value="F:ATP binding"/>
    <property type="evidence" value="ECO:0007669"/>
    <property type="project" value="UniProtKB-KW"/>
</dbReference>
<dbReference type="Pfam" id="PF07714">
    <property type="entry name" value="PK_Tyr_Ser-Thr"/>
    <property type="match status" value="1"/>
</dbReference>
<dbReference type="Proteomes" id="UP001370490">
    <property type="component" value="Unassembled WGS sequence"/>
</dbReference>
<evidence type="ECO:0000256" key="9">
    <source>
        <dbReference type="ARBA" id="ARBA00048679"/>
    </source>
</evidence>
<organism evidence="11 12">
    <name type="scientific">Dillenia turbinata</name>
    <dbReference type="NCBI Taxonomy" id="194707"/>
    <lineage>
        <taxon>Eukaryota</taxon>
        <taxon>Viridiplantae</taxon>
        <taxon>Streptophyta</taxon>
        <taxon>Embryophyta</taxon>
        <taxon>Tracheophyta</taxon>
        <taxon>Spermatophyta</taxon>
        <taxon>Magnoliopsida</taxon>
        <taxon>eudicotyledons</taxon>
        <taxon>Gunneridae</taxon>
        <taxon>Pentapetalae</taxon>
        <taxon>Dilleniales</taxon>
        <taxon>Dilleniaceae</taxon>
        <taxon>Dillenia</taxon>
    </lineage>
</organism>
<dbReference type="CDD" id="cd13999">
    <property type="entry name" value="STKc_MAP3K-like"/>
    <property type="match status" value="1"/>
</dbReference>
<evidence type="ECO:0000313" key="12">
    <source>
        <dbReference type="Proteomes" id="UP001370490"/>
    </source>
</evidence>
<dbReference type="Gene3D" id="1.10.510.10">
    <property type="entry name" value="Transferase(Phosphotransferase) domain 1"/>
    <property type="match status" value="1"/>
</dbReference>
<reference evidence="11 12" key="1">
    <citation type="submission" date="2023-12" db="EMBL/GenBank/DDBJ databases">
        <title>A high-quality genome assembly for Dillenia turbinata (Dilleniales).</title>
        <authorList>
            <person name="Chanderbali A."/>
        </authorList>
    </citation>
    <scope>NUCLEOTIDE SEQUENCE [LARGE SCALE GENOMIC DNA]</scope>
    <source>
        <strain evidence="11">LSX21</strain>
        <tissue evidence="11">Leaf</tissue>
    </source>
</reference>
<gene>
    <name evidence="11" type="ORF">RJ641_009189</name>
</gene>
<dbReference type="PRINTS" id="PR00109">
    <property type="entry name" value="TYRKINASE"/>
</dbReference>
<evidence type="ECO:0000256" key="6">
    <source>
        <dbReference type="ARBA" id="ARBA00022777"/>
    </source>
</evidence>
<dbReference type="PROSITE" id="PS50011">
    <property type="entry name" value="PROTEIN_KINASE_DOM"/>
    <property type="match status" value="1"/>
</dbReference>
<sequence>MMKFQWFKKISNNGKLVRRLSLGEYNRAISWSKYLVSSGAEIKGEDEEEWSVDMSQLYIGNKFASGRHSRIYRGIYKQRDVAIKMISEPEEDEGLANLVEKQFTSEVALLFRLKHPNIITFIAACKKPPVFCIIMEYLAGGSLRKYLHQQEPYSVPLNLVLKLALDIARGMLYLHSQGILHRDLKSENLLLGADMCVKVADFGISCLESQCGSTKGFTGTYRWMAPEMIKEKHHTKKVDVYSFGIVLWELLTALTPFDNMTPEQAAFAVCQKNARPPLPSACPLAFSHLINRCWSSNPDKRPHFEEIVWILESYSQSYEQDPGFFSSYTPPQDHSLLKCLPNCVAAGISATVKA</sequence>
<evidence type="ECO:0000256" key="2">
    <source>
        <dbReference type="ARBA" id="ARBA00012513"/>
    </source>
</evidence>
<evidence type="ECO:0000256" key="4">
    <source>
        <dbReference type="ARBA" id="ARBA00022679"/>
    </source>
</evidence>
<keyword evidence="4" id="KW-0808">Transferase</keyword>
<name>A0AAN8UXL5_9MAGN</name>
<comment type="caution">
    <text evidence="11">The sequence shown here is derived from an EMBL/GenBank/DDBJ whole genome shotgun (WGS) entry which is preliminary data.</text>
</comment>
<keyword evidence="12" id="KW-1185">Reference proteome</keyword>
<dbReference type="InterPro" id="IPR011009">
    <property type="entry name" value="Kinase-like_dom_sf"/>
</dbReference>
<proteinExistence type="inferred from homology"/>
<dbReference type="EMBL" id="JBAMMX010000016">
    <property type="protein sequence ID" value="KAK6924863.1"/>
    <property type="molecule type" value="Genomic_DNA"/>
</dbReference>
<dbReference type="PROSITE" id="PS00108">
    <property type="entry name" value="PROTEIN_KINASE_ST"/>
    <property type="match status" value="1"/>
</dbReference>
<comment type="catalytic activity">
    <reaction evidence="9">
        <text>L-seryl-[protein] + ATP = O-phospho-L-seryl-[protein] + ADP + H(+)</text>
        <dbReference type="Rhea" id="RHEA:17989"/>
        <dbReference type="Rhea" id="RHEA-COMP:9863"/>
        <dbReference type="Rhea" id="RHEA-COMP:11604"/>
        <dbReference type="ChEBI" id="CHEBI:15378"/>
        <dbReference type="ChEBI" id="CHEBI:29999"/>
        <dbReference type="ChEBI" id="CHEBI:30616"/>
        <dbReference type="ChEBI" id="CHEBI:83421"/>
        <dbReference type="ChEBI" id="CHEBI:456216"/>
        <dbReference type="EC" id="2.7.11.1"/>
    </reaction>
</comment>
<dbReference type="PANTHER" id="PTHR44329:SF277">
    <property type="entry name" value="SERINE_THREONINE-PROTEIN KINASE HT1-LIKE"/>
    <property type="match status" value="1"/>
</dbReference>
<keyword evidence="6 11" id="KW-0418">Kinase</keyword>
<evidence type="ECO:0000256" key="5">
    <source>
        <dbReference type="ARBA" id="ARBA00022741"/>
    </source>
</evidence>
<dbReference type="AlphaFoldDB" id="A0AAN8UXL5"/>
<dbReference type="InterPro" id="IPR000719">
    <property type="entry name" value="Prot_kinase_dom"/>
</dbReference>
<keyword evidence="7" id="KW-0067">ATP-binding</keyword>
<evidence type="ECO:0000256" key="8">
    <source>
        <dbReference type="ARBA" id="ARBA00047899"/>
    </source>
</evidence>
<dbReference type="GO" id="GO:0004674">
    <property type="term" value="F:protein serine/threonine kinase activity"/>
    <property type="evidence" value="ECO:0007669"/>
    <property type="project" value="UniProtKB-KW"/>
</dbReference>
<dbReference type="InterPro" id="IPR008271">
    <property type="entry name" value="Ser/Thr_kinase_AS"/>
</dbReference>
<accession>A0AAN8UXL5</accession>
<comment type="similarity">
    <text evidence="1">Belongs to the protein kinase superfamily. TKL Ser/Thr protein kinase family. RAF subfamily.</text>
</comment>
<keyword evidence="5" id="KW-0547">Nucleotide-binding</keyword>
<feature type="domain" description="Protein kinase" evidence="10">
    <location>
        <begin position="57"/>
        <end position="324"/>
    </location>
</feature>
<dbReference type="InterPro" id="IPR051681">
    <property type="entry name" value="Ser/Thr_Kinases-Pseudokinases"/>
</dbReference>
<dbReference type="SMART" id="SM00220">
    <property type="entry name" value="S_TKc"/>
    <property type="match status" value="1"/>
</dbReference>
<evidence type="ECO:0000256" key="7">
    <source>
        <dbReference type="ARBA" id="ARBA00022840"/>
    </source>
</evidence>
<comment type="catalytic activity">
    <reaction evidence="8">
        <text>L-threonyl-[protein] + ATP = O-phospho-L-threonyl-[protein] + ADP + H(+)</text>
        <dbReference type="Rhea" id="RHEA:46608"/>
        <dbReference type="Rhea" id="RHEA-COMP:11060"/>
        <dbReference type="Rhea" id="RHEA-COMP:11605"/>
        <dbReference type="ChEBI" id="CHEBI:15378"/>
        <dbReference type="ChEBI" id="CHEBI:30013"/>
        <dbReference type="ChEBI" id="CHEBI:30616"/>
        <dbReference type="ChEBI" id="CHEBI:61977"/>
        <dbReference type="ChEBI" id="CHEBI:456216"/>
        <dbReference type="EC" id="2.7.11.1"/>
    </reaction>
</comment>
<evidence type="ECO:0000313" key="11">
    <source>
        <dbReference type="EMBL" id="KAK6924863.1"/>
    </source>
</evidence>
<evidence type="ECO:0000256" key="3">
    <source>
        <dbReference type="ARBA" id="ARBA00022527"/>
    </source>
</evidence>